<dbReference type="PANTHER" id="PTHR10763:SF22">
    <property type="entry name" value="ORC1-TYPE DNA REPLICATION PROTEIN"/>
    <property type="match status" value="1"/>
</dbReference>
<dbReference type="HAMAP" id="MF_01407">
    <property type="entry name" value="ORC1_type_DNA_replic_protein"/>
    <property type="match status" value="1"/>
</dbReference>
<dbReference type="InterPro" id="IPR014277">
    <property type="entry name" value="Orc1/Cdc6_arc"/>
</dbReference>
<keyword evidence="9" id="KW-1185">Reference proteome</keyword>
<evidence type="ECO:0000256" key="3">
    <source>
        <dbReference type="ARBA" id="ARBA00022741"/>
    </source>
</evidence>
<evidence type="ECO:0000259" key="7">
    <source>
        <dbReference type="SMART" id="SM01074"/>
    </source>
</evidence>
<dbReference type="NCBIfam" id="TIGR02928">
    <property type="entry name" value="orc1/cdc6 family replication initiation protein"/>
    <property type="match status" value="1"/>
</dbReference>
<evidence type="ECO:0000256" key="2">
    <source>
        <dbReference type="ARBA" id="ARBA00022705"/>
    </source>
</evidence>
<dbReference type="InterPro" id="IPR050311">
    <property type="entry name" value="ORC1/CDC6"/>
</dbReference>
<feature type="binding site" evidence="5">
    <location>
        <position position="219"/>
    </location>
    <ligand>
        <name>ATP</name>
        <dbReference type="ChEBI" id="CHEBI:30616"/>
    </ligand>
</feature>
<evidence type="ECO:0000313" key="8">
    <source>
        <dbReference type="EMBL" id="MFC6751930.1"/>
    </source>
</evidence>
<dbReference type="InterPro" id="IPR036390">
    <property type="entry name" value="WH_DNA-bd_sf"/>
</dbReference>
<dbReference type="CDD" id="cd00009">
    <property type="entry name" value="AAA"/>
    <property type="match status" value="1"/>
</dbReference>
<proteinExistence type="inferred from homology"/>
<dbReference type="InterPro" id="IPR027417">
    <property type="entry name" value="P-loop_NTPase"/>
</dbReference>
<dbReference type="SUPFAM" id="SSF46785">
    <property type="entry name" value="Winged helix' DNA-binding domain"/>
    <property type="match status" value="1"/>
</dbReference>
<feature type="domain" description="Cdc6 C-terminal" evidence="7">
    <location>
        <begin position="302"/>
        <end position="385"/>
    </location>
</feature>
<dbReference type="InterPro" id="IPR055237">
    <property type="entry name" value="Cdc6_lid"/>
</dbReference>
<organism evidence="8 9">
    <name type="scientific">Halorubrum tibetense</name>
    <dbReference type="NCBI Taxonomy" id="175631"/>
    <lineage>
        <taxon>Archaea</taxon>
        <taxon>Methanobacteriati</taxon>
        <taxon>Methanobacteriota</taxon>
        <taxon>Stenosarchaea group</taxon>
        <taxon>Halobacteria</taxon>
        <taxon>Halobacteriales</taxon>
        <taxon>Haloferacaceae</taxon>
        <taxon>Halorubrum</taxon>
    </lineage>
</organism>
<dbReference type="SMART" id="SM00382">
    <property type="entry name" value="AAA"/>
    <property type="match status" value="1"/>
</dbReference>
<evidence type="ECO:0000313" key="9">
    <source>
        <dbReference type="Proteomes" id="UP001596442"/>
    </source>
</evidence>
<dbReference type="Gene3D" id="1.10.8.60">
    <property type="match status" value="1"/>
</dbReference>
<evidence type="ECO:0000259" key="6">
    <source>
        <dbReference type="SMART" id="SM00382"/>
    </source>
</evidence>
<gene>
    <name evidence="8" type="ORF">ACFQEU_00335</name>
</gene>
<dbReference type="Pfam" id="PF22703">
    <property type="entry name" value="Cdc6_lid"/>
    <property type="match status" value="1"/>
</dbReference>
<evidence type="ECO:0000256" key="4">
    <source>
        <dbReference type="ARBA" id="ARBA00022840"/>
    </source>
</evidence>
<name>A0ABD5S6E9_9EURY</name>
<dbReference type="AlphaFoldDB" id="A0ABD5S6E9"/>
<protein>
    <recommendedName>
        <fullName evidence="5">ORC1-type DNA replication protein</fullName>
    </recommendedName>
</protein>
<comment type="caution">
    <text evidence="8">The sequence shown here is derived from an EMBL/GenBank/DDBJ whole genome shotgun (WGS) entry which is preliminary data.</text>
</comment>
<dbReference type="SUPFAM" id="SSF52540">
    <property type="entry name" value="P-loop containing nucleoside triphosphate hydrolases"/>
    <property type="match status" value="1"/>
</dbReference>
<feature type="binding site" evidence="5">
    <location>
        <position position="207"/>
    </location>
    <ligand>
        <name>ATP</name>
        <dbReference type="ChEBI" id="CHEBI:30616"/>
    </ligand>
</feature>
<dbReference type="Proteomes" id="UP001596442">
    <property type="component" value="Unassembled WGS sequence"/>
</dbReference>
<dbReference type="RefSeq" id="WP_379778116.1">
    <property type="nucleotide sequence ID" value="NZ_JBHSWW010000001.1"/>
</dbReference>
<keyword evidence="2 5" id="KW-0235">DNA replication</keyword>
<comment type="caution">
    <text evidence="5">Lacks conserved residue(s) required for the propagation of feature annotation.</text>
</comment>
<dbReference type="InterPro" id="IPR036388">
    <property type="entry name" value="WH-like_DNA-bd_sf"/>
</dbReference>
<sequence length="408" mass="45874">MSLFETDTNVFENERALMEEWVPDRLPEREPELEEIAKSFRTTIRSGIEPKNVLISGKTGQGKTVTARVVLKELHNYCQEKDIDLRTFEVSLKDVNTAYQSVGKILTEIEPETTERPKGLSLTDLNERMFRRLDEIGGYIVFFLDEIDNLGSDDDLLYQLPRARSNGKITNAHLSIIGISNDLQFKQDLSAKTKDSLYENEVHFDPYDADELRSILYDRVETAFKPGAVDDGVVGLAAAWTAKDTGSARQAIRLLHEAGDIACVEGSDIVTEAHLDNARDELEEVNIVNKLKDLTINDQALLMALAILESRGDTPARTKEVYSEYKRVADAIGTNQLTSRSIRDKLTNLDTYNLAMTHKRKGGVQGGDYYLSELRVNLDSLLEGFEHVEDFDGIVQDVDTFSRQSTLS</sequence>
<dbReference type="EMBL" id="JBHSWW010000001">
    <property type="protein sequence ID" value="MFC6751930.1"/>
    <property type="molecule type" value="Genomic_DNA"/>
</dbReference>
<evidence type="ECO:0000256" key="1">
    <source>
        <dbReference type="ARBA" id="ARBA00006184"/>
    </source>
</evidence>
<dbReference type="GO" id="GO:0006260">
    <property type="term" value="P:DNA replication"/>
    <property type="evidence" value="ECO:0007669"/>
    <property type="project" value="UniProtKB-UniRule"/>
</dbReference>
<dbReference type="InterPro" id="IPR015163">
    <property type="entry name" value="Cdc6_C"/>
</dbReference>
<dbReference type="Pfam" id="PF13401">
    <property type="entry name" value="AAA_22"/>
    <property type="match status" value="1"/>
</dbReference>
<dbReference type="Pfam" id="PF09079">
    <property type="entry name" value="WHD_Cdc6"/>
    <property type="match status" value="1"/>
</dbReference>
<feature type="domain" description="AAA+ ATPase" evidence="6">
    <location>
        <begin position="49"/>
        <end position="227"/>
    </location>
</feature>
<dbReference type="GO" id="GO:0005524">
    <property type="term" value="F:ATP binding"/>
    <property type="evidence" value="ECO:0007669"/>
    <property type="project" value="UniProtKB-UniRule"/>
</dbReference>
<dbReference type="InterPro" id="IPR049945">
    <property type="entry name" value="AAA_22"/>
</dbReference>
<dbReference type="Gene3D" id="1.10.10.10">
    <property type="entry name" value="Winged helix-like DNA-binding domain superfamily/Winged helix DNA-binding domain"/>
    <property type="match status" value="1"/>
</dbReference>
<reference evidence="8 9" key="1">
    <citation type="journal article" date="2019" name="Int. J. Syst. Evol. Microbiol.">
        <title>The Global Catalogue of Microorganisms (GCM) 10K type strain sequencing project: providing services to taxonomists for standard genome sequencing and annotation.</title>
        <authorList>
            <consortium name="The Broad Institute Genomics Platform"/>
            <consortium name="The Broad Institute Genome Sequencing Center for Infectious Disease"/>
            <person name="Wu L."/>
            <person name="Ma J."/>
        </authorList>
    </citation>
    <scope>NUCLEOTIDE SEQUENCE [LARGE SCALE GENOMIC DNA]</scope>
    <source>
        <strain evidence="8 9">CGMCC 1.3239</strain>
    </source>
</reference>
<evidence type="ECO:0000256" key="5">
    <source>
        <dbReference type="HAMAP-Rule" id="MF_01407"/>
    </source>
</evidence>
<accession>A0ABD5S6E9</accession>
<dbReference type="InterPro" id="IPR003593">
    <property type="entry name" value="AAA+_ATPase"/>
</dbReference>
<comment type="similarity">
    <text evidence="1 5">Belongs to the CDC6/cdc18 family.</text>
</comment>
<dbReference type="CDD" id="cd08768">
    <property type="entry name" value="Cdc6_C"/>
    <property type="match status" value="1"/>
</dbReference>
<keyword evidence="3 5" id="KW-0547">Nucleotide-binding</keyword>
<dbReference type="SMART" id="SM01074">
    <property type="entry name" value="Cdc6_C"/>
    <property type="match status" value="1"/>
</dbReference>
<dbReference type="PANTHER" id="PTHR10763">
    <property type="entry name" value="CELL DIVISION CONTROL PROTEIN 6-RELATED"/>
    <property type="match status" value="1"/>
</dbReference>
<keyword evidence="4 5" id="KW-0067">ATP-binding</keyword>
<comment type="function">
    <text evidence="5">Involved in regulation of DNA replication.</text>
</comment>
<dbReference type="Gene3D" id="3.40.50.300">
    <property type="entry name" value="P-loop containing nucleotide triphosphate hydrolases"/>
    <property type="match status" value="1"/>
</dbReference>